<feature type="binding site" evidence="14">
    <location>
        <position position="657"/>
    </location>
    <ligand>
        <name>ATP</name>
        <dbReference type="ChEBI" id="CHEBI:30616"/>
    </ligand>
</feature>
<dbReference type="EMBL" id="JAFEMO010000002">
    <property type="protein sequence ID" value="KAH7576078.1"/>
    <property type="molecule type" value="Genomic_DNA"/>
</dbReference>
<feature type="region of interest" description="Disordered" evidence="15">
    <location>
        <begin position="1744"/>
        <end position="1784"/>
    </location>
</feature>
<accession>A0ABQ8IHC8</accession>
<evidence type="ECO:0000256" key="16">
    <source>
        <dbReference type="SAM" id="SignalP"/>
    </source>
</evidence>
<keyword evidence="5" id="KW-0812">Transmembrane</keyword>
<evidence type="ECO:0000256" key="15">
    <source>
        <dbReference type="SAM" id="MobiDB-lite"/>
    </source>
</evidence>
<dbReference type="PANTHER" id="PTHR45974:SF266">
    <property type="entry name" value="LEUCINE-RICH REPEAT RECEPTOR PROTEIN KINASE HPCA1"/>
    <property type="match status" value="1"/>
</dbReference>
<comment type="caution">
    <text evidence="18">The sequence shown here is derived from an EMBL/GenBank/DDBJ whole genome shotgun (WGS) entry which is preliminary data.</text>
</comment>
<dbReference type="SUPFAM" id="SSF56112">
    <property type="entry name" value="Protein kinase-like (PK-like)"/>
    <property type="match status" value="2"/>
</dbReference>
<evidence type="ECO:0000256" key="9">
    <source>
        <dbReference type="ARBA" id="ARBA00022777"/>
    </source>
</evidence>
<feature type="chain" id="PRO_5045788935" description="Protein kinase domain-containing protein" evidence="16">
    <location>
        <begin position="23"/>
        <end position="1784"/>
    </location>
</feature>
<dbReference type="Pfam" id="PF07714">
    <property type="entry name" value="PK_Tyr_Ser-Thr"/>
    <property type="match status" value="2"/>
</dbReference>
<keyword evidence="6 16" id="KW-0732">Signal</keyword>
<evidence type="ECO:0000256" key="13">
    <source>
        <dbReference type="ARBA" id="ARBA00023180"/>
    </source>
</evidence>
<evidence type="ECO:0000256" key="4">
    <source>
        <dbReference type="ARBA" id="ARBA00022679"/>
    </source>
</evidence>
<dbReference type="InterPro" id="IPR003591">
    <property type="entry name" value="Leu-rich_rpt_typical-subtyp"/>
</dbReference>
<evidence type="ECO:0000256" key="7">
    <source>
        <dbReference type="ARBA" id="ARBA00022737"/>
    </source>
</evidence>
<dbReference type="PROSITE" id="PS00107">
    <property type="entry name" value="PROTEIN_KINASE_ATP"/>
    <property type="match status" value="1"/>
</dbReference>
<dbReference type="InterPro" id="IPR011009">
    <property type="entry name" value="Kinase-like_dom_sf"/>
</dbReference>
<dbReference type="InterPro" id="IPR017441">
    <property type="entry name" value="Protein_kinase_ATP_BS"/>
</dbReference>
<keyword evidence="4" id="KW-0808">Transferase</keyword>
<sequence>MGPRIQVFLLFVCIQFSAIAAATDPKDLGVLNSLQIRWEKTPPTWTRPDPCSNWEGIKCVDSRVTSITLSSIGLKGQLYTDITALSELQILDLSYNKNLTGILPPSIGDLKKLTNLILAGCSFHGPIPDSIGSLQQLIFLTLNSNRFSGPIPASIGNLSNLFWLDLADNQLEGKIPVSDGTSPGLDMLLNTLHFHLGNNQLSGEIPDKLFSSEMDLIHALFENNSLTGMIPSSLGLARKLEVIRFDRNSITGPVPQSLSNLTKIQELFLSNNKLNGTIPSLAGMNVLHYLDLSNNSFEASEVPSSFSSLQSLTTLIMEDTQLQGQIPSGLFSLPDLQTAVFKNNNLSGTLNISTSRSSQLQFIDLQNNSISGFPGNAGADGIDIILADNPICEVSGEVKDYCMKSRSSSPYSTPLKNCQCVPCSPAQICSPTCKCAYPYTGTLYVRSPSFSDLENTTYYVTLEESLTQSFQSHQLPVDSVSLSNPRKNSVEYLQVNLAVFPSGQVHFNWTGIYSLGFALSNQTFKPPPDFEPFFFMANQYLDFAGESTGSNNSTSIGVIIGAAAGGCVLLFLLLLAGVYAYRQKKRAEKANDQNPFANWDPNKNSGSIPQVKGTRSFSFEELSKYTNKFSEANAIGSGGYGQVYRGTLPSGELIAIKRAQQGSMQGGLEFKTEIELLSRVHHKNVVRLLGFCFQQGEQMLVYDYLPNGSLKDTLSGKSGIILDWTRRLKIALGAARGLAYLHELADPPIIHRDVKSTNILLDEHLNARVSDFGLSKPVGDSERSHVTTQVKGTLGYLDPEYYMTQQLTEKSDVYSFGVLMLELTTARSPIERGKYIVKEMKMAIDKKKDLYNLSELLDPNIGLAATLKGFEQFVDLAMKCVEESGADRPTMSEVVKKIENILELAGLNPNAESATTSATYEEASKGNFYHPYDKEAFDYSGAILNSLKGIWKGLPPNWVGSDPCGDQWEGIECSRSRVTSIQLSSMGLKGTLSGDITGLSELQTLDLSYNKDLRGSIPISIRDLKKLTNLILVGCSLSGPIPDSIGSLQQLVFLSLNSNGFSGPIPPSIGRLSNLYWLDLADNQLDGTIPVSDGDSPGLDMLVNNTKHFHFGKNKLSGRIPEKLFSSDMVLIHVRFDMNSLSGTIPSNLNNLTNVNELFLSNNELTGPLPNLTNLNLLSYLDMSNNTFDPSTVPSWFSTLQSLTTLLSRRISRDEYDTMSLHVIVMERTALHGAVPAAIFSPTHLQTVVLKHNRLNGTLDVDPSRSSQLQSINLQNNLISAFTDRPEVNNDITIILAGNPVCQETGDPKSYCTAAERDSSYSTPPKNCLPTSCSSDRTPTPTCLCAYPYTGILSFRAPSFSGVGNVTYYETLEQSITQTFRSVKLPVDSVSLSNPHKSPSQYLEIKLAVFPLGQDSFNRTGISRIGFVLSNQTYKPPHEFGPFFFIGDRYLHFNGNSATYIELKLILDSVAILGVYAYRQKRRAEKANDQNPFAHWDPNKSSGSVPQLKGARCFSFEELNKYTNHFSETNDVGSGGYGKVPPYLWTAFRKTGIRLDWIKRLKIALGAARGLAYLHELADPPIIHRDVKSTNVLLDERLTAKVADFGLSKPMGNSEKDHVTTQVKGTMGYLDPEYYMTQQLTEKSDVYSFGVLMLELLSGRRPIERGKYIVREIRMAMDKKKDLYNLYEILDPTIGLGTTLKGFEKFVDLSLRCVEESGADRPIMSEVVKEIEHILQLAGLNPNAESATSSASYDDASKGDYRHPYSNEAFDYSGGFPNPKIEPQ</sequence>
<feature type="compositionally biased region" description="Polar residues" evidence="15">
    <location>
        <begin position="592"/>
        <end position="611"/>
    </location>
</feature>
<evidence type="ECO:0000313" key="19">
    <source>
        <dbReference type="Proteomes" id="UP000827721"/>
    </source>
</evidence>
<organism evidence="18 19">
    <name type="scientific">Xanthoceras sorbifolium</name>
    <dbReference type="NCBI Taxonomy" id="99658"/>
    <lineage>
        <taxon>Eukaryota</taxon>
        <taxon>Viridiplantae</taxon>
        <taxon>Streptophyta</taxon>
        <taxon>Embryophyta</taxon>
        <taxon>Tracheophyta</taxon>
        <taxon>Spermatophyta</taxon>
        <taxon>Magnoliopsida</taxon>
        <taxon>eudicotyledons</taxon>
        <taxon>Gunneridae</taxon>
        <taxon>Pentapetalae</taxon>
        <taxon>rosids</taxon>
        <taxon>malvids</taxon>
        <taxon>Sapindales</taxon>
        <taxon>Sapindaceae</taxon>
        <taxon>Xanthoceroideae</taxon>
        <taxon>Xanthoceras</taxon>
    </lineage>
</organism>
<comment type="subcellular location">
    <subcellularLocation>
        <location evidence="1">Membrane</location>
    </subcellularLocation>
</comment>
<keyword evidence="7" id="KW-0677">Repeat</keyword>
<keyword evidence="19" id="KW-1185">Reference proteome</keyword>
<feature type="domain" description="Protein kinase" evidence="17">
    <location>
        <begin position="629"/>
        <end position="902"/>
    </location>
</feature>
<dbReference type="Gene3D" id="3.80.10.10">
    <property type="entry name" value="Ribonuclease Inhibitor"/>
    <property type="match status" value="5"/>
</dbReference>
<evidence type="ECO:0000256" key="10">
    <source>
        <dbReference type="ARBA" id="ARBA00022840"/>
    </source>
</evidence>
<keyword evidence="10 14" id="KW-0067">ATP-binding</keyword>
<evidence type="ECO:0000256" key="5">
    <source>
        <dbReference type="ARBA" id="ARBA00022692"/>
    </source>
</evidence>
<evidence type="ECO:0000256" key="6">
    <source>
        <dbReference type="ARBA" id="ARBA00022729"/>
    </source>
</evidence>
<feature type="compositionally biased region" description="Basic and acidic residues" evidence="15">
    <location>
        <begin position="1755"/>
        <end position="1765"/>
    </location>
</feature>
<evidence type="ECO:0000256" key="1">
    <source>
        <dbReference type="ARBA" id="ARBA00004370"/>
    </source>
</evidence>
<proteinExistence type="predicted"/>
<dbReference type="InterPro" id="IPR032675">
    <property type="entry name" value="LRR_dom_sf"/>
</dbReference>
<gene>
    <name evidence="18" type="ORF">JRO89_XS02G0287300</name>
</gene>
<dbReference type="SMART" id="SM00369">
    <property type="entry name" value="LRR_TYP"/>
    <property type="match status" value="7"/>
</dbReference>
<dbReference type="InterPro" id="IPR001245">
    <property type="entry name" value="Ser-Thr/Tyr_kinase_cat_dom"/>
</dbReference>
<keyword evidence="8 14" id="KW-0547">Nucleotide-binding</keyword>
<feature type="compositionally biased region" description="Low complexity" evidence="15">
    <location>
        <begin position="1744"/>
        <end position="1754"/>
    </location>
</feature>
<dbReference type="Gene3D" id="3.30.200.20">
    <property type="entry name" value="Phosphorylase Kinase, domain 1"/>
    <property type="match status" value="1"/>
</dbReference>
<evidence type="ECO:0000256" key="12">
    <source>
        <dbReference type="ARBA" id="ARBA00023136"/>
    </source>
</evidence>
<evidence type="ECO:0000256" key="2">
    <source>
        <dbReference type="ARBA" id="ARBA00022527"/>
    </source>
</evidence>
<dbReference type="SMART" id="SM00220">
    <property type="entry name" value="S_TKc"/>
    <property type="match status" value="1"/>
</dbReference>
<keyword evidence="12" id="KW-0472">Membrane</keyword>
<reference evidence="18 19" key="1">
    <citation type="submission" date="2021-02" db="EMBL/GenBank/DDBJ databases">
        <title>Plant Genome Project.</title>
        <authorList>
            <person name="Zhang R.-G."/>
        </authorList>
    </citation>
    <scope>NUCLEOTIDE SEQUENCE [LARGE SCALE GENOMIC DNA]</scope>
    <source>
        <tissue evidence="18">Leaves</tissue>
    </source>
</reference>
<dbReference type="InterPro" id="IPR001611">
    <property type="entry name" value="Leu-rich_rpt"/>
</dbReference>
<dbReference type="SUPFAM" id="SSF52058">
    <property type="entry name" value="L domain-like"/>
    <property type="match status" value="2"/>
</dbReference>
<evidence type="ECO:0000256" key="8">
    <source>
        <dbReference type="ARBA" id="ARBA00022741"/>
    </source>
</evidence>
<evidence type="ECO:0000256" key="11">
    <source>
        <dbReference type="ARBA" id="ARBA00022989"/>
    </source>
</evidence>
<dbReference type="PROSITE" id="PS50011">
    <property type="entry name" value="PROTEIN_KINASE_DOM"/>
    <property type="match status" value="2"/>
</dbReference>
<evidence type="ECO:0000259" key="17">
    <source>
        <dbReference type="PROSITE" id="PS50011"/>
    </source>
</evidence>
<evidence type="ECO:0000256" key="14">
    <source>
        <dbReference type="PROSITE-ProRule" id="PRU10141"/>
    </source>
</evidence>
<feature type="domain" description="Protein kinase" evidence="17">
    <location>
        <begin position="1414"/>
        <end position="1736"/>
    </location>
</feature>
<dbReference type="Gene3D" id="1.10.510.10">
    <property type="entry name" value="Transferase(Phosphotransferase) domain 1"/>
    <property type="match status" value="2"/>
</dbReference>
<dbReference type="CDD" id="cd14066">
    <property type="entry name" value="STKc_IRAK"/>
    <property type="match status" value="1"/>
</dbReference>
<evidence type="ECO:0000256" key="3">
    <source>
        <dbReference type="ARBA" id="ARBA00022614"/>
    </source>
</evidence>
<dbReference type="Proteomes" id="UP000827721">
    <property type="component" value="Unassembled WGS sequence"/>
</dbReference>
<dbReference type="InterPro" id="IPR008271">
    <property type="entry name" value="Ser/Thr_kinase_AS"/>
</dbReference>
<keyword evidence="11" id="KW-1133">Transmembrane helix</keyword>
<protein>
    <recommendedName>
        <fullName evidence="17">Protein kinase domain-containing protein</fullName>
    </recommendedName>
</protein>
<feature type="region of interest" description="Disordered" evidence="15">
    <location>
        <begin position="590"/>
        <end position="611"/>
    </location>
</feature>
<name>A0ABQ8IHC8_9ROSI</name>
<feature type="signal peptide" evidence="16">
    <location>
        <begin position="1"/>
        <end position="22"/>
    </location>
</feature>
<keyword evidence="2" id="KW-0723">Serine/threonine-protein kinase</keyword>
<dbReference type="Pfam" id="PF00560">
    <property type="entry name" value="LRR_1"/>
    <property type="match status" value="5"/>
</dbReference>
<evidence type="ECO:0000313" key="18">
    <source>
        <dbReference type="EMBL" id="KAH7576078.1"/>
    </source>
</evidence>
<keyword evidence="9" id="KW-0418">Kinase</keyword>
<dbReference type="InterPro" id="IPR000719">
    <property type="entry name" value="Prot_kinase_dom"/>
</dbReference>
<keyword evidence="13" id="KW-0325">Glycoprotein</keyword>
<keyword evidence="3" id="KW-0433">Leucine-rich repeat</keyword>
<dbReference type="PANTHER" id="PTHR45974">
    <property type="entry name" value="RECEPTOR-LIKE PROTEIN 55"/>
    <property type="match status" value="1"/>
</dbReference>
<dbReference type="PROSITE" id="PS00108">
    <property type="entry name" value="PROTEIN_KINASE_ST"/>
    <property type="match status" value="2"/>
</dbReference>